<name>A0A0D2JUD3_9CHLO</name>
<proteinExistence type="inferred from homology"/>
<evidence type="ECO:0000256" key="3">
    <source>
        <dbReference type="ARBA" id="ARBA00022737"/>
    </source>
</evidence>
<evidence type="ECO:0000256" key="1">
    <source>
        <dbReference type="ARBA" id="ARBA00004138"/>
    </source>
</evidence>
<keyword evidence="3" id="KW-0677">Repeat</keyword>
<evidence type="ECO:0000256" key="2">
    <source>
        <dbReference type="ARBA" id="ARBA00007834"/>
    </source>
</evidence>
<dbReference type="InterPro" id="IPR011990">
    <property type="entry name" value="TPR-like_helical_dom_sf"/>
</dbReference>
<accession>A0A0D2JUD3</accession>
<keyword evidence="4" id="KW-0802">TPR repeat</keyword>
<protein>
    <submittedName>
        <fullName evidence="6">Tetratricopeptide repeat protein 26</fullName>
    </submittedName>
</protein>
<dbReference type="Pfam" id="PF14559">
    <property type="entry name" value="TPR_19"/>
    <property type="match status" value="1"/>
</dbReference>
<keyword evidence="7" id="KW-1185">Reference proteome</keyword>
<evidence type="ECO:0000313" key="7">
    <source>
        <dbReference type="Proteomes" id="UP000054498"/>
    </source>
</evidence>
<dbReference type="STRING" id="145388.A0A0D2JUD3"/>
<dbReference type="OrthoDB" id="95390at2759"/>
<reference evidence="6 7" key="1">
    <citation type="journal article" date="2013" name="BMC Genomics">
        <title>Reconstruction of the lipid metabolism for the microalga Monoraphidium neglectum from its genome sequence reveals characteristics suitable for biofuel production.</title>
        <authorList>
            <person name="Bogen C."/>
            <person name="Al-Dilaimi A."/>
            <person name="Albersmeier A."/>
            <person name="Wichmann J."/>
            <person name="Grundmann M."/>
            <person name="Rupp O."/>
            <person name="Lauersen K.J."/>
            <person name="Blifernez-Klassen O."/>
            <person name="Kalinowski J."/>
            <person name="Goesmann A."/>
            <person name="Mussgnug J.H."/>
            <person name="Kruse O."/>
        </authorList>
    </citation>
    <scope>NUCLEOTIDE SEQUENCE [LARGE SCALE GENOMIC DNA]</scope>
    <source>
        <strain evidence="6 7">SAG 48.87</strain>
    </source>
</reference>
<dbReference type="KEGG" id="mng:MNEG_5474"/>
<comment type="subcellular location">
    <subcellularLocation>
        <location evidence="1">Cell projection</location>
        <location evidence="1">Cilium</location>
    </subcellularLocation>
</comment>
<dbReference type="GO" id="GO:0030992">
    <property type="term" value="C:intraciliary transport particle B"/>
    <property type="evidence" value="ECO:0007669"/>
    <property type="project" value="TreeGrafter"/>
</dbReference>
<dbReference type="Gene3D" id="1.25.40.10">
    <property type="entry name" value="Tetratricopeptide repeat domain"/>
    <property type="match status" value="1"/>
</dbReference>
<dbReference type="Proteomes" id="UP000054498">
    <property type="component" value="Unassembled WGS sequence"/>
</dbReference>
<dbReference type="AlphaFoldDB" id="A0A0D2JUD3"/>
<dbReference type="GO" id="GO:0035720">
    <property type="term" value="P:intraciliary anterograde transport"/>
    <property type="evidence" value="ECO:0007669"/>
    <property type="project" value="TreeGrafter"/>
</dbReference>
<sequence>MAVNLKACNAFRLSDGKAAEAALRSLQDAGAGRALSEQPLLRHNVCVFRSGEGALQSPAERVASALHARTKRPALCLTPAKMYHAAALAPRAAVLPSLSGVLPEARLNQVIFHLRRGDVGEAYALVRDAAPATPQECGVGTARGEAGLDLAVVYAVLGQREGSADLLKQAQQDFQAVGASPAECDTIPGRQAMASCFFLLRQFDDVLVFLESVRSYFPDDDDFNWNYGIALAAAGRHAEAEAALAAVTSEAYRREDAYVSWLAKALIATGRAPAAWELYAAHEASGAAEDRGALLRLIANDAYKMGQFAVALRAFDALERLDPDPQHWEAKMGSAAGVLQAVIAGKEHPEALSDAAAVLAAGPASGAPAGPAAGVMLRVIRGWAADNGIELDV</sequence>
<keyword evidence="5" id="KW-0966">Cell projection</keyword>
<organism evidence="6 7">
    <name type="scientific">Monoraphidium neglectum</name>
    <dbReference type="NCBI Taxonomy" id="145388"/>
    <lineage>
        <taxon>Eukaryota</taxon>
        <taxon>Viridiplantae</taxon>
        <taxon>Chlorophyta</taxon>
        <taxon>core chlorophytes</taxon>
        <taxon>Chlorophyceae</taxon>
        <taxon>CS clade</taxon>
        <taxon>Sphaeropleales</taxon>
        <taxon>Selenastraceae</taxon>
        <taxon>Monoraphidium</taxon>
    </lineage>
</organism>
<dbReference type="PANTHER" id="PTHR14781">
    <property type="entry name" value="INTRAFLAGELLAR TRANSPORT PROTEIN 56"/>
    <property type="match status" value="1"/>
</dbReference>
<dbReference type="RefSeq" id="XP_013901507.1">
    <property type="nucleotide sequence ID" value="XM_014046053.1"/>
</dbReference>
<comment type="similarity">
    <text evidence="2">Belongs to the IFT56 family.</text>
</comment>
<gene>
    <name evidence="6" type="ORF">MNEG_5474</name>
</gene>
<evidence type="ECO:0000256" key="5">
    <source>
        <dbReference type="ARBA" id="ARBA00023273"/>
    </source>
</evidence>
<dbReference type="GeneID" id="25738351"/>
<dbReference type="PANTHER" id="PTHR14781:SF0">
    <property type="entry name" value="INTRAFLAGELLAR TRANSPORT PROTEIN 56"/>
    <property type="match status" value="1"/>
</dbReference>
<evidence type="ECO:0000256" key="4">
    <source>
        <dbReference type="ARBA" id="ARBA00022803"/>
    </source>
</evidence>
<dbReference type="InterPro" id="IPR030511">
    <property type="entry name" value="TTC26"/>
</dbReference>
<dbReference type="EMBL" id="KK101037">
    <property type="protein sequence ID" value="KIZ02488.1"/>
    <property type="molecule type" value="Genomic_DNA"/>
</dbReference>
<evidence type="ECO:0000313" key="6">
    <source>
        <dbReference type="EMBL" id="KIZ02488.1"/>
    </source>
</evidence>
<dbReference type="GO" id="GO:0035735">
    <property type="term" value="P:intraciliary transport involved in cilium assembly"/>
    <property type="evidence" value="ECO:0007669"/>
    <property type="project" value="TreeGrafter"/>
</dbReference>
<dbReference type="GO" id="GO:0120170">
    <property type="term" value="F:intraciliary transport particle B binding"/>
    <property type="evidence" value="ECO:0007669"/>
    <property type="project" value="TreeGrafter"/>
</dbReference>
<dbReference type="SUPFAM" id="SSF48452">
    <property type="entry name" value="TPR-like"/>
    <property type="match status" value="1"/>
</dbReference>
<dbReference type="GO" id="GO:0097546">
    <property type="term" value="C:ciliary base"/>
    <property type="evidence" value="ECO:0007669"/>
    <property type="project" value="TreeGrafter"/>
</dbReference>
<dbReference type="GO" id="GO:0036064">
    <property type="term" value="C:ciliary basal body"/>
    <property type="evidence" value="ECO:0007669"/>
    <property type="project" value="TreeGrafter"/>
</dbReference>